<dbReference type="HOGENOM" id="CLU_159986_0_0_10"/>
<reference evidence="1 2" key="1">
    <citation type="submission" date="2013-04" db="EMBL/GenBank/DDBJ databases">
        <title>The Genome Sequence of Parabacteroides gordonii DSM 23371.</title>
        <authorList>
            <consortium name="The Broad Institute Genomics Platform"/>
            <person name="Earl A."/>
            <person name="Ward D."/>
            <person name="Feldgarden M."/>
            <person name="Gevers D."/>
            <person name="Martens E."/>
            <person name="Sakamoto M."/>
            <person name="Benno Y."/>
            <person name="Suzuki N."/>
            <person name="Matsunaga N."/>
            <person name="Koshihara K."/>
            <person name="Seki M."/>
            <person name="Komiya H."/>
            <person name="Walker B."/>
            <person name="Young S."/>
            <person name="Zeng Q."/>
            <person name="Gargeya S."/>
            <person name="Fitzgerald M."/>
            <person name="Haas B."/>
            <person name="Abouelleil A."/>
            <person name="Allen A.W."/>
            <person name="Alvarado L."/>
            <person name="Arachchi H.M."/>
            <person name="Berlin A.M."/>
            <person name="Chapman S.B."/>
            <person name="Gainer-Dewar J."/>
            <person name="Goldberg J."/>
            <person name="Griggs A."/>
            <person name="Gujja S."/>
            <person name="Hansen M."/>
            <person name="Howarth C."/>
            <person name="Imamovic A."/>
            <person name="Ireland A."/>
            <person name="Larimer J."/>
            <person name="McCowan C."/>
            <person name="Murphy C."/>
            <person name="Pearson M."/>
            <person name="Poon T.W."/>
            <person name="Priest M."/>
            <person name="Roberts A."/>
            <person name="Saif S."/>
            <person name="Shea T."/>
            <person name="Sisk P."/>
            <person name="Sykes S."/>
            <person name="Wortman J."/>
            <person name="Nusbaum C."/>
            <person name="Birren B."/>
        </authorList>
    </citation>
    <scope>NUCLEOTIDE SEQUENCE [LARGE SCALE GENOMIC DNA]</scope>
    <source>
        <strain evidence="1 2">MS-1</strain>
    </source>
</reference>
<dbReference type="RefSeq" id="WP_147337520.1">
    <property type="nucleotide sequence ID" value="NZ_KE386765.1"/>
</dbReference>
<protein>
    <recommendedName>
        <fullName evidence="3">Helix-turn-helix type 11 domain-containing protein</fullName>
    </recommendedName>
</protein>
<dbReference type="Proteomes" id="UP000033035">
    <property type="component" value="Unassembled WGS sequence"/>
</dbReference>
<accession>A0A0F5JJL9</accession>
<keyword evidence="2" id="KW-1185">Reference proteome</keyword>
<evidence type="ECO:0000313" key="1">
    <source>
        <dbReference type="EMBL" id="KKB57968.1"/>
    </source>
</evidence>
<dbReference type="STRING" id="1203610.HMPREF1536_01777"/>
<dbReference type="AlphaFoldDB" id="A0A0F5JJL9"/>
<organism evidence="1 2">
    <name type="scientific">Parabacteroides gordonii MS-1 = DSM 23371</name>
    <dbReference type="NCBI Taxonomy" id="1203610"/>
    <lineage>
        <taxon>Bacteria</taxon>
        <taxon>Pseudomonadati</taxon>
        <taxon>Bacteroidota</taxon>
        <taxon>Bacteroidia</taxon>
        <taxon>Bacteroidales</taxon>
        <taxon>Tannerellaceae</taxon>
        <taxon>Parabacteroides</taxon>
    </lineage>
</organism>
<sequence>MQLFESIDRAQRIHQFIRTESTGTPCEFARRLGISRRQLYYCLEEFKEFGAQIMYNRIKNTFYYANNFEFILTIRTSPLNYQEKKHIFGGEVENKWDSANSLHYTSVSLLM</sequence>
<dbReference type="PATRIC" id="fig|1203610.3.peg.1824"/>
<name>A0A0F5JJL9_9BACT</name>
<proteinExistence type="predicted"/>
<evidence type="ECO:0000313" key="2">
    <source>
        <dbReference type="Proteomes" id="UP000033035"/>
    </source>
</evidence>
<evidence type="ECO:0008006" key="3">
    <source>
        <dbReference type="Google" id="ProtNLM"/>
    </source>
</evidence>
<dbReference type="EMBL" id="AQHW01000011">
    <property type="protein sequence ID" value="KKB57968.1"/>
    <property type="molecule type" value="Genomic_DNA"/>
</dbReference>
<comment type="caution">
    <text evidence="1">The sequence shown here is derived from an EMBL/GenBank/DDBJ whole genome shotgun (WGS) entry which is preliminary data.</text>
</comment>
<gene>
    <name evidence="1" type="ORF">HMPREF1536_01777</name>
</gene>